<dbReference type="InterPro" id="IPR045289">
    <property type="entry name" value="At4g14310-like"/>
</dbReference>
<comment type="caution">
    <text evidence="1">The sequence shown here is derived from an EMBL/GenBank/DDBJ whole genome shotgun (WGS) entry which is preliminary data.</text>
</comment>
<gene>
    <name evidence="1" type="ORF">V6N11_082186</name>
    <name evidence="2" type="ORF">V6N11_082187</name>
</gene>
<protein>
    <submittedName>
        <fullName evidence="1">Uncharacterized protein</fullName>
    </submittedName>
</protein>
<proteinExistence type="predicted"/>
<dbReference type="EMBL" id="JBBPBN010000038">
    <property type="protein sequence ID" value="KAK9000051.1"/>
    <property type="molecule type" value="Genomic_DNA"/>
</dbReference>
<accession>A0ABR2QHT7</accession>
<dbReference type="PANTHER" id="PTHR35492:SF1">
    <property type="entry name" value="TRANSDUCIN_WD40 REPEAT-LIKE SUPERFAMILY PROTEIN"/>
    <property type="match status" value="1"/>
</dbReference>
<organism evidence="1 3">
    <name type="scientific">Hibiscus sabdariffa</name>
    <name type="common">roselle</name>
    <dbReference type="NCBI Taxonomy" id="183260"/>
    <lineage>
        <taxon>Eukaryota</taxon>
        <taxon>Viridiplantae</taxon>
        <taxon>Streptophyta</taxon>
        <taxon>Embryophyta</taxon>
        <taxon>Tracheophyta</taxon>
        <taxon>Spermatophyta</taxon>
        <taxon>Magnoliopsida</taxon>
        <taxon>eudicotyledons</taxon>
        <taxon>Gunneridae</taxon>
        <taxon>Pentapetalae</taxon>
        <taxon>rosids</taxon>
        <taxon>malvids</taxon>
        <taxon>Malvales</taxon>
        <taxon>Malvaceae</taxon>
        <taxon>Malvoideae</taxon>
        <taxon>Hibiscus</taxon>
    </lineage>
</organism>
<evidence type="ECO:0000313" key="3">
    <source>
        <dbReference type="Proteomes" id="UP001396334"/>
    </source>
</evidence>
<name>A0ABR2QHT7_9ROSI</name>
<keyword evidence="3" id="KW-1185">Reference proteome</keyword>
<sequence length="94" mass="10572">MRTQVRGYLGVKIMERTLSVKESGGSGAAIKYPSKLHKKLAFLEGKVKRIASDIKMTKKMLDMNIPYASKVIIYDIQDMIFSIEKAMGNLVTFV</sequence>
<dbReference type="PANTHER" id="PTHR35492">
    <property type="entry name" value="TRANSDUCIN/WD40 REPEAT-LIKE SUPERFAMILY PROTEIN"/>
    <property type="match status" value="1"/>
</dbReference>
<evidence type="ECO:0000313" key="2">
    <source>
        <dbReference type="EMBL" id="KAK9000052.1"/>
    </source>
</evidence>
<reference evidence="1 3" key="1">
    <citation type="journal article" date="2024" name="G3 (Bethesda)">
        <title>Genome assembly of Hibiscus sabdariffa L. provides insights into metabolisms of medicinal natural products.</title>
        <authorList>
            <person name="Kim T."/>
        </authorList>
    </citation>
    <scope>NUCLEOTIDE SEQUENCE [LARGE SCALE GENOMIC DNA]</scope>
    <source>
        <strain evidence="1">TK-2024</strain>
        <tissue evidence="1">Old leaves</tissue>
    </source>
</reference>
<evidence type="ECO:0000313" key="1">
    <source>
        <dbReference type="EMBL" id="KAK9000051.1"/>
    </source>
</evidence>
<dbReference type="Proteomes" id="UP001396334">
    <property type="component" value="Unassembled WGS sequence"/>
</dbReference>
<dbReference type="EMBL" id="JBBPBN010000038">
    <property type="protein sequence ID" value="KAK9000052.1"/>
    <property type="molecule type" value="Genomic_DNA"/>
</dbReference>